<sequence length="79" mass="9227">MPPDFVLESAAQPIEILVFVDTGTFIHSDGYSEEGACFRLHLTTDQLRTFYEDLRSEYDTFYRRNGIDAYLRGRRKAED</sequence>
<comment type="caution">
    <text evidence="1">The sequence shown here is derived from an EMBL/GenBank/DDBJ whole genome shotgun (WGS) entry which is preliminary data.</text>
</comment>
<dbReference type="Proteomes" id="UP000315321">
    <property type="component" value="Unassembled WGS sequence"/>
</dbReference>
<organism evidence="1 2">
    <name type="scientific">Ancylobacter moscoviensis</name>
    <dbReference type="NCBI Taxonomy" id="2597768"/>
    <lineage>
        <taxon>Bacteria</taxon>
        <taxon>Pseudomonadati</taxon>
        <taxon>Pseudomonadota</taxon>
        <taxon>Alphaproteobacteria</taxon>
        <taxon>Hyphomicrobiales</taxon>
        <taxon>Xanthobacteraceae</taxon>
        <taxon>Ancylobacter</taxon>
    </lineage>
</organism>
<evidence type="ECO:0000313" key="1">
    <source>
        <dbReference type="EMBL" id="TSJ64493.1"/>
    </source>
</evidence>
<evidence type="ECO:0000313" key="2">
    <source>
        <dbReference type="Proteomes" id="UP000315321"/>
    </source>
</evidence>
<dbReference type="RefSeq" id="WP_144341649.1">
    <property type="nucleotide sequence ID" value="NZ_VMBP01000001.1"/>
</dbReference>
<gene>
    <name evidence="1" type="ORF">FO470_04285</name>
</gene>
<protein>
    <recommendedName>
        <fullName evidence="3">KTSC domain-containing protein</fullName>
    </recommendedName>
</protein>
<proteinExistence type="predicted"/>
<evidence type="ECO:0008006" key="3">
    <source>
        <dbReference type="Google" id="ProtNLM"/>
    </source>
</evidence>
<dbReference type="EMBL" id="VMBP01000001">
    <property type="protein sequence ID" value="TSJ64493.1"/>
    <property type="molecule type" value="Genomic_DNA"/>
</dbReference>
<keyword evidence="2" id="KW-1185">Reference proteome</keyword>
<accession>A0ABY3DW93</accession>
<reference evidence="1 2" key="1">
    <citation type="submission" date="2019-07" db="EMBL/GenBank/DDBJ databases">
        <authorList>
            <person name="Grouzdev D.S."/>
        </authorList>
    </citation>
    <scope>NUCLEOTIDE SEQUENCE [LARGE SCALE GENOMIC DNA]</scope>
    <source>
        <strain evidence="1 2">3C</strain>
    </source>
</reference>
<name>A0ABY3DW93_9HYPH</name>